<dbReference type="OrthoDB" id="411632at2759"/>
<dbReference type="EMBL" id="CAJNDS010001001">
    <property type="protein sequence ID" value="CAE7243499.1"/>
    <property type="molecule type" value="Genomic_DNA"/>
</dbReference>
<gene>
    <name evidence="1" type="ORF">SNAT2548_LOCUS11302</name>
</gene>
<dbReference type="Proteomes" id="UP000604046">
    <property type="component" value="Unassembled WGS sequence"/>
</dbReference>
<keyword evidence="2" id="KW-1185">Reference proteome</keyword>
<comment type="caution">
    <text evidence="1">The sequence shown here is derived from an EMBL/GenBank/DDBJ whole genome shotgun (WGS) entry which is preliminary data.</text>
</comment>
<evidence type="ECO:0000313" key="1">
    <source>
        <dbReference type="EMBL" id="CAE7243499.1"/>
    </source>
</evidence>
<organism evidence="1 2">
    <name type="scientific">Symbiodinium natans</name>
    <dbReference type="NCBI Taxonomy" id="878477"/>
    <lineage>
        <taxon>Eukaryota</taxon>
        <taxon>Sar</taxon>
        <taxon>Alveolata</taxon>
        <taxon>Dinophyceae</taxon>
        <taxon>Suessiales</taxon>
        <taxon>Symbiodiniaceae</taxon>
        <taxon>Symbiodinium</taxon>
    </lineage>
</organism>
<feature type="non-terminal residue" evidence="1">
    <location>
        <position position="497"/>
    </location>
</feature>
<accession>A0A812LLQ8</accession>
<protein>
    <submittedName>
        <fullName evidence="1">Uncharacterized protein</fullName>
    </submittedName>
</protein>
<dbReference type="AlphaFoldDB" id="A0A812LLQ8"/>
<reference evidence="1" key="1">
    <citation type="submission" date="2021-02" db="EMBL/GenBank/DDBJ databases">
        <authorList>
            <person name="Dougan E. K."/>
            <person name="Rhodes N."/>
            <person name="Thang M."/>
            <person name="Chan C."/>
        </authorList>
    </citation>
    <scope>NUCLEOTIDE SEQUENCE</scope>
</reference>
<dbReference type="InterPro" id="IPR011735">
    <property type="entry name" value="WlaTC/HtrL_glycosyltransf"/>
</dbReference>
<evidence type="ECO:0000313" key="2">
    <source>
        <dbReference type="Proteomes" id="UP000604046"/>
    </source>
</evidence>
<proteinExistence type="predicted"/>
<name>A0A812LLQ8_9DINO</name>
<sequence>MARSATLVLVAAAWKREENPSCWTDGYTYELCCGPTPRPDCFPGAIAPHTRERCCHSPCGQALRGRIQQLSRSLCPRRQLSNTTLVTGLWNLHREEWPSHDRYQEGDGHSFQKYFAWMSHLLQKPQALVVFGEAETLRYAASVRQARGLSLLSCLVEVPKEDLPQMRWKEEYEEAHAENRRKLPEDQRPEVIQPKYTLVVNSKPELLACVAHWNPFRSQTFAWVDAGAARESKIDYGFPGGSRPIVLPSCPPWSLCVGRRMWIIFDFRDKLKRLEHGTTYDSSVLLGGREGVLLYALWFQWAIGRYLAEKVMDDEQSIIAEIWWAGSFRIEGLYGMSWPEVLAQMLMADAPAGTGGTAESLLYASSLGRWFGEHPSLIWRNTGKFWVPFGENLELQETKIVNQLNDEHLERIMYGYVCANKQIPRLVASCESYKRKKLAVTTASRSELGGTRKYSGGTDDRVQTAAAFVTLLRELGEDEKEVTSVRDGLAHYMECFE</sequence>
<dbReference type="Pfam" id="PF09612">
    <property type="entry name" value="HtrL_YibB"/>
    <property type="match status" value="1"/>
</dbReference>